<dbReference type="Pfam" id="PF01370">
    <property type="entry name" value="Epimerase"/>
    <property type="match status" value="1"/>
</dbReference>
<keyword evidence="3" id="KW-0809">Transit peptide</keyword>
<dbReference type="Gene3D" id="3.40.50.720">
    <property type="entry name" value="NAD(P)-binding Rossmann-like Domain"/>
    <property type="match status" value="1"/>
</dbReference>
<dbReference type="Proteomes" id="UP000274922">
    <property type="component" value="Unassembled WGS sequence"/>
</dbReference>
<sequence>MKDTIVIGATGGVGSSIVKFLTTLAETGNITTIGRRHPSTTHEKISSIVEADTAQWPLRLPPVTAATPTTFFSALGTTRAAAGGLEQQIKIDRDLNLEMAKAAKAAGVTTYVLISSNSASASSWSSYLRFKGELEDGVKELNFDKTVIVQPGLILVEREEKRLAEAATQMMARGLSRLFGERAIGCVAQSHDKIARAAVREALGHPERQGVVVLSQADIMKLGFDASPVLVPEAAAASTEAAAS</sequence>
<dbReference type="InterPro" id="IPR001509">
    <property type="entry name" value="Epimerase_deHydtase"/>
</dbReference>
<dbReference type="PANTHER" id="PTHR14097">
    <property type="entry name" value="OXIDOREDUCTASE HTATIP2"/>
    <property type="match status" value="1"/>
</dbReference>
<reference evidence="8" key="1">
    <citation type="journal article" date="2018" name="Nat. Microbiol.">
        <title>Leveraging single-cell genomics to expand the fungal tree of life.</title>
        <authorList>
            <person name="Ahrendt S.R."/>
            <person name="Quandt C.A."/>
            <person name="Ciobanu D."/>
            <person name="Clum A."/>
            <person name="Salamov A."/>
            <person name="Andreopoulos B."/>
            <person name="Cheng J.F."/>
            <person name="Woyke T."/>
            <person name="Pelin A."/>
            <person name="Henrissat B."/>
            <person name="Reynolds N.K."/>
            <person name="Benny G.L."/>
            <person name="Smith M.E."/>
            <person name="James T.Y."/>
            <person name="Grigoriev I.V."/>
        </authorList>
    </citation>
    <scope>NUCLEOTIDE SEQUENCE [LARGE SCALE GENOMIC DNA]</scope>
    <source>
        <strain evidence="8">ATCC 52028</strain>
    </source>
</reference>
<dbReference type="AlphaFoldDB" id="A0A4P9XBX8"/>
<evidence type="ECO:0000256" key="5">
    <source>
        <dbReference type="ARBA" id="ARBA00023136"/>
    </source>
</evidence>
<keyword evidence="5" id="KW-0472">Membrane</keyword>
<evidence type="ECO:0000256" key="4">
    <source>
        <dbReference type="ARBA" id="ARBA00023128"/>
    </source>
</evidence>
<dbReference type="GO" id="GO:0051170">
    <property type="term" value="P:import into nucleus"/>
    <property type="evidence" value="ECO:0007669"/>
    <property type="project" value="TreeGrafter"/>
</dbReference>
<comment type="subcellular location">
    <subcellularLocation>
        <location evidence="1">Mitochondrion outer membrane</location>
        <topology evidence="1">Peripheral membrane protein</topology>
    </subcellularLocation>
</comment>
<dbReference type="FunFam" id="3.40.50.720:FF:000366">
    <property type="entry name" value="Protein FMP52, mitochondrial"/>
    <property type="match status" value="1"/>
</dbReference>
<accession>A0A4P9XBX8</accession>
<evidence type="ECO:0000256" key="2">
    <source>
        <dbReference type="ARBA" id="ARBA00006617"/>
    </source>
</evidence>
<organism evidence="7 8">
    <name type="scientific">Caulochytrium protostelioides</name>
    <dbReference type="NCBI Taxonomy" id="1555241"/>
    <lineage>
        <taxon>Eukaryota</taxon>
        <taxon>Fungi</taxon>
        <taxon>Fungi incertae sedis</taxon>
        <taxon>Chytridiomycota</taxon>
        <taxon>Chytridiomycota incertae sedis</taxon>
        <taxon>Chytridiomycetes</taxon>
        <taxon>Caulochytriales</taxon>
        <taxon>Caulochytriaceae</taxon>
        <taxon>Caulochytrium</taxon>
    </lineage>
</organism>
<evidence type="ECO:0000313" key="8">
    <source>
        <dbReference type="Proteomes" id="UP000274922"/>
    </source>
</evidence>
<dbReference type="OrthoDB" id="430436at2759"/>
<dbReference type="GO" id="GO:0005741">
    <property type="term" value="C:mitochondrial outer membrane"/>
    <property type="evidence" value="ECO:0007669"/>
    <property type="project" value="UniProtKB-SubCell"/>
</dbReference>
<dbReference type="EMBL" id="ML014138">
    <property type="protein sequence ID" value="RKP02650.1"/>
    <property type="molecule type" value="Genomic_DNA"/>
</dbReference>
<comment type="similarity">
    <text evidence="2">Belongs to the FMP52 family.</text>
</comment>
<evidence type="ECO:0000256" key="1">
    <source>
        <dbReference type="ARBA" id="ARBA00004450"/>
    </source>
</evidence>
<dbReference type="PANTHER" id="PTHR14097:SF7">
    <property type="entry name" value="OXIDOREDUCTASE HTATIP2"/>
    <property type="match status" value="1"/>
</dbReference>
<keyword evidence="8" id="KW-1185">Reference proteome</keyword>
<protein>
    <recommendedName>
        <fullName evidence="6">NAD-dependent epimerase/dehydratase domain-containing protein</fullName>
    </recommendedName>
</protein>
<evidence type="ECO:0000256" key="3">
    <source>
        <dbReference type="ARBA" id="ARBA00022946"/>
    </source>
</evidence>
<keyword evidence="4" id="KW-0496">Mitochondrion</keyword>
<evidence type="ECO:0000259" key="6">
    <source>
        <dbReference type="Pfam" id="PF01370"/>
    </source>
</evidence>
<name>A0A4P9XBX8_9FUNG</name>
<dbReference type="InterPro" id="IPR036291">
    <property type="entry name" value="NAD(P)-bd_dom_sf"/>
</dbReference>
<proteinExistence type="inferred from homology"/>
<gene>
    <name evidence="7" type="ORF">CXG81DRAFT_17703</name>
</gene>
<evidence type="ECO:0000313" key="7">
    <source>
        <dbReference type="EMBL" id="RKP02650.1"/>
    </source>
</evidence>
<dbReference type="STRING" id="1555241.A0A4P9XBX8"/>
<dbReference type="SUPFAM" id="SSF51735">
    <property type="entry name" value="NAD(P)-binding Rossmann-fold domains"/>
    <property type="match status" value="1"/>
</dbReference>
<feature type="domain" description="NAD-dependent epimerase/dehydratase" evidence="6">
    <location>
        <begin position="5"/>
        <end position="118"/>
    </location>
</feature>